<reference evidence="3" key="1">
    <citation type="submission" date="2019-04" db="EMBL/GenBank/DDBJ databases">
        <title>Evolution of Biomass-Degrading Anaerobic Consortia Revealed by Metagenomics.</title>
        <authorList>
            <person name="Peng X."/>
        </authorList>
    </citation>
    <scope>NUCLEOTIDE SEQUENCE</scope>
    <source>
        <strain evidence="3">SIG18</strain>
    </source>
</reference>
<keyword evidence="1" id="KW-0812">Transmembrane</keyword>
<dbReference type="RefSeq" id="WP_303738788.1">
    <property type="nucleotide sequence ID" value="NZ_SUTK01000015.1"/>
</dbReference>
<dbReference type="Proteomes" id="UP000783037">
    <property type="component" value="Unassembled WGS sequence"/>
</dbReference>
<feature type="transmembrane region" description="Helical" evidence="1">
    <location>
        <begin position="7"/>
        <end position="27"/>
    </location>
</feature>
<protein>
    <submittedName>
        <fullName evidence="3">Nuclease</fullName>
    </submittedName>
</protein>
<proteinExistence type="predicted"/>
<dbReference type="SMART" id="SM00318">
    <property type="entry name" value="SNc"/>
    <property type="match status" value="1"/>
</dbReference>
<feature type="domain" description="TNase-like" evidence="2">
    <location>
        <begin position="49"/>
        <end position="154"/>
    </location>
</feature>
<evidence type="ECO:0000256" key="1">
    <source>
        <dbReference type="SAM" id="Phobius"/>
    </source>
</evidence>
<accession>A0A8T3V7T1</accession>
<comment type="caution">
    <text evidence="3">The sequence shown here is derived from an EMBL/GenBank/DDBJ whole genome shotgun (WGS) entry which is preliminary data.</text>
</comment>
<dbReference type="InterPro" id="IPR016071">
    <property type="entry name" value="Staphylococal_nuclease_OB-fold"/>
</dbReference>
<keyword evidence="1" id="KW-0472">Membrane</keyword>
<dbReference type="InterPro" id="IPR035437">
    <property type="entry name" value="SNase_OB-fold_sf"/>
</dbReference>
<dbReference type="AlphaFoldDB" id="A0A8T3V7T1"/>
<evidence type="ECO:0000313" key="4">
    <source>
        <dbReference type="Proteomes" id="UP000783037"/>
    </source>
</evidence>
<dbReference type="SUPFAM" id="SSF50199">
    <property type="entry name" value="Staphylococcal nuclease"/>
    <property type="match status" value="1"/>
</dbReference>
<keyword evidence="1" id="KW-1133">Transmembrane helix</keyword>
<dbReference type="Gene3D" id="2.40.50.90">
    <property type="match status" value="1"/>
</dbReference>
<name>A0A8T3V7T1_9EURY</name>
<sequence length="154" mass="17180">MNKKTISIILLIIFMITTVLTLANVFMTDTNTDVNQTGTLTVGNTTVHYEKAGKCLDVIDGNTIRVYGVGRVQLTQVGAVDKEPNFSQAKNFVSEKCLGKTVYLDIDDKQPKDKYDRTLAIVYTNDTNVNRELIDNGMAKVSYFEPSEFKKGLN</sequence>
<dbReference type="PROSITE" id="PS50830">
    <property type="entry name" value="TNASE_3"/>
    <property type="match status" value="1"/>
</dbReference>
<dbReference type="Pfam" id="PF00565">
    <property type="entry name" value="SNase"/>
    <property type="match status" value="1"/>
</dbReference>
<evidence type="ECO:0000259" key="2">
    <source>
        <dbReference type="PROSITE" id="PS50830"/>
    </source>
</evidence>
<organism evidence="3 4">
    <name type="scientific">Methanobrevibacter thaueri</name>
    <dbReference type="NCBI Taxonomy" id="190975"/>
    <lineage>
        <taxon>Archaea</taxon>
        <taxon>Methanobacteriati</taxon>
        <taxon>Methanobacteriota</taxon>
        <taxon>Methanomada group</taxon>
        <taxon>Methanobacteria</taxon>
        <taxon>Methanobacteriales</taxon>
        <taxon>Methanobacteriaceae</taxon>
        <taxon>Methanobrevibacter</taxon>
    </lineage>
</organism>
<gene>
    <name evidence="3" type="ORF">E7Z79_04520</name>
</gene>
<evidence type="ECO:0000313" key="3">
    <source>
        <dbReference type="EMBL" id="MBE6501686.1"/>
    </source>
</evidence>
<dbReference type="EMBL" id="SUTK01000015">
    <property type="protein sequence ID" value="MBE6501686.1"/>
    <property type="molecule type" value="Genomic_DNA"/>
</dbReference>